<sequence>FTTQAPSNNNDWRDFNNVAKALRTIATAQGWAPHSRLPDTKLLKQLGHQDLVHAIRKKHGGFGRVAEKLGVCTSADALEVHKMVASRAARRQKRHARLAKHDFH</sequence>
<dbReference type="AlphaFoldDB" id="K3WMD8"/>
<reference evidence="2" key="2">
    <citation type="submission" date="2010-04" db="EMBL/GenBank/DDBJ databases">
        <authorList>
            <person name="Buell R."/>
            <person name="Hamilton J."/>
            <person name="Hostetler J."/>
        </authorList>
    </citation>
    <scope>NUCLEOTIDE SEQUENCE [LARGE SCALE GENOMIC DNA]</scope>
    <source>
        <strain evidence="2">DAOM:BR144</strain>
    </source>
</reference>
<dbReference type="eggNOG" id="ENOG502S7SU">
    <property type="taxonomic scope" value="Eukaryota"/>
</dbReference>
<reference evidence="2" key="1">
    <citation type="journal article" date="2010" name="Genome Biol.">
        <title>Genome sequence of the necrotrophic plant pathogen Pythium ultimum reveals original pathogenicity mechanisms and effector repertoire.</title>
        <authorList>
            <person name="Levesque C.A."/>
            <person name="Brouwer H."/>
            <person name="Cano L."/>
            <person name="Hamilton J.P."/>
            <person name="Holt C."/>
            <person name="Huitema E."/>
            <person name="Raffaele S."/>
            <person name="Robideau G.P."/>
            <person name="Thines M."/>
            <person name="Win J."/>
            <person name="Zerillo M.M."/>
            <person name="Beakes G.W."/>
            <person name="Boore J.L."/>
            <person name="Busam D."/>
            <person name="Dumas B."/>
            <person name="Ferriera S."/>
            <person name="Fuerstenberg S.I."/>
            <person name="Gachon C.M."/>
            <person name="Gaulin E."/>
            <person name="Govers F."/>
            <person name="Grenville-Briggs L."/>
            <person name="Horner N."/>
            <person name="Hostetler J."/>
            <person name="Jiang R.H."/>
            <person name="Johnson J."/>
            <person name="Krajaejun T."/>
            <person name="Lin H."/>
            <person name="Meijer H.J."/>
            <person name="Moore B."/>
            <person name="Morris P."/>
            <person name="Phuntmart V."/>
            <person name="Puiu D."/>
            <person name="Shetty J."/>
            <person name="Stajich J.E."/>
            <person name="Tripathy S."/>
            <person name="Wawra S."/>
            <person name="van West P."/>
            <person name="Whitty B.R."/>
            <person name="Coutinho P.M."/>
            <person name="Henrissat B."/>
            <person name="Martin F."/>
            <person name="Thomas P.D."/>
            <person name="Tyler B.M."/>
            <person name="De Vries R.P."/>
            <person name="Kamoun S."/>
            <person name="Yandell M."/>
            <person name="Tisserat N."/>
            <person name="Buell C.R."/>
        </authorList>
    </citation>
    <scope>NUCLEOTIDE SEQUENCE</scope>
    <source>
        <strain evidence="2">DAOM:BR144</strain>
    </source>
</reference>
<reference evidence="1" key="3">
    <citation type="submission" date="2015-02" db="UniProtKB">
        <authorList>
            <consortium name="EnsemblProtists"/>
        </authorList>
    </citation>
    <scope>IDENTIFICATION</scope>
    <source>
        <strain evidence="1">DAOM BR144</strain>
    </source>
</reference>
<evidence type="ECO:0000313" key="1">
    <source>
        <dbReference type="EnsemblProtists" id="PYU1_T006130"/>
    </source>
</evidence>
<dbReference type="EMBL" id="GL376625">
    <property type="status" value="NOT_ANNOTATED_CDS"/>
    <property type="molecule type" value="Genomic_DNA"/>
</dbReference>
<dbReference type="OMA" id="ERINMHD"/>
<dbReference type="InParanoid" id="K3WMD8"/>
<dbReference type="Proteomes" id="UP000019132">
    <property type="component" value="Unassembled WGS sequence"/>
</dbReference>
<evidence type="ECO:0000313" key="2">
    <source>
        <dbReference type="Proteomes" id="UP000019132"/>
    </source>
</evidence>
<accession>K3WMD8</accession>
<keyword evidence="2" id="KW-1185">Reference proteome</keyword>
<dbReference type="HOGENOM" id="CLU_149665_0_0_1"/>
<dbReference type="EnsemblProtists" id="PYU1_T006130">
    <property type="protein sequence ID" value="PYU1_T006130"/>
    <property type="gene ID" value="PYU1_G006118"/>
</dbReference>
<organism evidence="1 2">
    <name type="scientific">Globisporangium ultimum (strain ATCC 200006 / CBS 805.95 / DAOM BR144)</name>
    <name type="common">Pythium ultimum</name>
    <dbReference type="NCBI Taxonomy" id="431595"/>
    <lineage>
        <taxon>Eukaryota</taxon>
        <taxon>Sar</taxon>
        <taxon>Stramenopiles</taxon>
        <taxon>Oomycota</taxon>
        <taxon>Peronosporomycetes</taxon>
        <taxon>Pythiales</taxon>
        <taxon>Pythiaceae</taxon>
        <taxon>Globisporangium</taxon>
    </lineage>
</organism>
<dbReference type="VEuPathDB" id="FungiDB:PYU1_G006118"/>
<proteinExistence type="predicted"/>
<protein>
    <submittedName>
        <fullName evidence="1">Uncharacterized protein</fullName>
    </submittedName>
</protein>
<name>K3WMD8_GLOUD</name>